<feature type="transmembrane region" description="Helical" evidence="2">
    <location>
        <begin position="16"/>
        <end position="36"/>
    </location>
</feature>
<organism evidence="3 4">
    <name type="scientific">Aspergillus sclerotioniger CBS 115572</name>
    <dbReference type="NCBI Taxonomy" id="1450535"/>
    <lineage>
        <taxon>Eukaryota</taxon>
        <taxon>Fungi</taxon>
        <taxon>Dikarya</taxon>
        <taxon>Ascomycota</taxon>
        <taxon>Pezizomycotina</taxon>
        <taxon>Eurotiomycetes</taxon>
        <taxon>Eurotiomycetidae</taxon>
        <taxon>Eurotiales</taxon>
        <taxon>Aspergillaceae</taxon>
        <taxon>Aspergillus</taxon>
        <taxon>Aspergillus subgen. Circumdati</taxon>
    </lineage>
</organism>
<evidence type="ECO:0000313" key="3">
    <source>
        <dbReference type="EMBL" id="PWY93028.1"/>
    </source>
</evidence>
<keyword evidence="4" id="KW-1185">Reference proteome</keyword>
<keyword evidence="2" id="KW-1133">Transmembrane helix</keyword>
<proteinExistence type="predicted"/>
<comment type="caution">
    <text evidence="3">The sequence shown here is derived from an EMBL/GenBank/DDBJ whole genome shotgun (WGS) entry which is preliminary data.</text>
</comment>
<accession>A0A317X7Z9</accession>
<evidence type="ECO:0000313" key="4">
    <source>
        <dbReference type="Proteomes" id="UP000246702"/>
    </source>
</evidence>
<evidence type="ECO:0000256" key="1">
    <source>
        <dbReference type="SAM" id="MobiDB-lite"/>
    </source>
</evidence>
<dbReference type="RefSeq" id="XP_025469789.1">
    <property type="nucleotide sequence ID" value="XM_025607156.1"/>
</dbReference>
<name>A0A317X7Z9_9EURO</name>
<dbReference type="AlphaFoldDB" id="A0A317X7Z9"/>
<reference evidence="3 4" key="1">
    <citation type="submission" date="2016-12" db="EMBL/GenBank/DDBJ databases">
        <title>The genomes of Aspergillus section Nigri reveals drivers in fungal speciation.</title>
        <authorList>
            <consortium name="DOE Joint Genome Institute"/>
            <person name="Vesth T.C."/>
            <person name="Nybo J."/>
            <person name="Theobald S."/>
            <person name="Brandl J."/>
            <person name="Frisvad J.C."/>
            <person name="Nielsen K.F."/>
            <person name="Lyhne E.K."/>
            <person name="Kogle M.E."/>
            <person name="Kuo A."/>
            <person name="Riley R."/>
            <person name="Clum A."/>
            <person name="Nolan M."/>
            <person name="Lipzen A."/>
            <person name="Salamov A."/>
            <person name="Henrissat B."/>
            <person name="Wiebenga A."/>
            <person name="De Vries R.P."/>
            <person name="Grigoriev I.V."/>
            <person name="Mortensen U.H."/>
            <person name="Andersen M.R."/>
            <person name="Baker S.E."/>
        </authorList>
    </citation>
    <scope>NUCLEOTIDE SEQUENCE [LARGE SCALE GENOMIC DNA]</scope>
    <source>
        <strain evidence="3 4">CBS 115572</strain>
    </source>
</reference>
<gene>
    <name evidence="3" type="ORF">BO94DRAFT_358476</name>
</gene>
<feature type="region of interest" description="Disordered" evidence="1">
    <location>
        <begin position="43"/>
        <end position="74"/>
    </location>
</feature>
<dbReference type="Proteomes" id="UP000246702">
    <property type="component" value="Unassembled WGS sequence"/>
</dbReference>
<keyword evidence="2" id="KW-0472">Membrane</keyword>
<evidence type="ECO:0000256" key="2">
    <source>
        <dbReference type="SAM" id="Phobius"/>
    </source>
</evidence>
<dbReference type="EMBL" id="MSFK01000007">
    <property type="protein sequence ID" value="PWY93028.1"/>
    <property type="molecule type" value="Genomic_DNA"/>
</dbReference>
<sequence length="163" mass="18014">MASEHGRGETRGQLPYSFVIKAPVLMFVVLSCVYYGNPSQFSRRSQADAPSVVRHHTARPLPLEPGTPDLARVEESNTLTPTLTAYSLDLYLDRSKSRLFGIKQTGGPAVCLPLEPLNLRAALGWRWTSAIRNNHNKASRVQCDVPFESLVHIFPTSVLVITA</sequence>
<keyword evidence="2" id="KW-0812">Transmembrane</keyword>
<dbReference type="GeneID" id="37109299"/>
<protein>
    <submittedName>
        <fullName evidence="3">Uncharacterized protein</fullName>
    </submittedName>
</protein>
<dbReference type="PROSITE" id="PS51257">
    <property type="entry name" value="PROKAR_LIPOPROTEIN"/>
    <property type="match status" value="1"/>
</dbReference>